<dbReference type="AlphaFoldDB" id="A0A4R6DST9"/>
<dbReference type="Pfam" id="PF03230">
    <property type="entry name" value="Antirestrict"/>
    <property type="match status" value="1"/>
</dbReference>
<sequence length="146" mass="16802">MNNIDNEIKLESVEVSGVNIREFLLRFITINSLFLFQSYYVTYMSTLTGSGYVGKPKQFNITNGAFFIVPTTQDTYHVECSGNYYEGEMSAEATGITVTLFALNTVISILHEHQCDDYDELISLYYHLRNFVQEHPERSEIMRAID</sequence>
<dbReference type="InterPro" id="IPR004914">
    <property type="entry name" value="Antirestrict"/>
</dbReference>
<proteinExistence type="inferred from homology"/>
<dbReference type="Proteomes" id="UP000295530">
    <property type="component" value="Unassembled WGS sequence"/>
</dbReference>
<evidence type="ECO:0000313" key="3">
    <source>
        <dbReference type="Proteomes" id="UP000295530"/>
    </source>
</evidence>
<evidence type="ECO:0000313" key="2">
    <source>
        <dbReference type="EMBL" id="TDN48083.1"/>
    </source>
</evidence>
<comment type="caution">
    <text evidence="2">The sequence shown here is derived from an EMBL/GenBank/DDBJ whole genome shotgun (WGS) entry which is preliminary data.</text>
</comment>
<dbReference type="Gene3D" id="3.30.70.3580">
    <property type="entry name" value="Antirestriction protein"/>
    <property type="match status" value="1"/>
</dbReference>
<accession>A0A4R6DST9</accession>
<gene>
    <name evidence="2" type="ORF">EC847_12834</name>
</gene>
<dbReference type="RefSeq" id="WP_133462478.1">
    <property type="nucleotide sequence ID" value="NZ_SNVX01000028.1"/>
</dbReference>
<keyword evidence="3" id="KW-1185">Reference proteome</keyword>
<dbReference type="EMBL" id="SNVX01000028">
    <property type="protein sequence ID" value="TDN48083.1"/>
    <property type="molecule type" value="Genomic_DNA"/>
</dbReference>
<name>A0A4R6DST9_SCAGO</name>
<reference evidence="2 3" key="1">
    <citation type="submission" date="2019-03" db="EMBL/GenBank/DDBJ databases">
        <title>Genomic analyses of the natural microbiome of Caenorhabditis elegans.</title>
        <authorList>
            <person name="Samuel B."/>
        </authorList>
    </citation>
    <scope>NUCLEOTIDE SEQUENCE [LARGE SCALE GENOMIC DNA]</scope>
    <source>
        <strain evidence="2 3">BIGb0156</strain>
    </source>
</reference>
<dbReference type="InterPro" id="IPR042297">
    <property type="entry name" value="Antirestriction_sf"/>
</dbReference>
<protein>
    <submittedName>
        <fullName evidence="2">Antirestriction protein</fullName>
    </submittedName>
</protein>
<comment type="similarity">
    <text evidence="1">Belongs to the antirestriction protein family.</text>
</comment>
<evidence type="ECO:0000256" key="1">
    <source>
        <dbReference type="ARBA" id="ARBA00008618"/>
    </source>
</evidence>
<dbReference type="OrthoDB" id="1164967at2"/>
<organism evidence="2 3">
    <name type="scientific">Scandinavium goeteborgense</name>
    <dbReference type="NCBI Taxonomy" id="1851514"/>
    <lineage>
        <taxon>Bacteria</taxon>
        <taxon>Pseudomonadati</taxon>
        <taxon>Pseudomonadota</taxon>
        <taxon>Gammaproteobacteria</taxon>
        <taxon>Enterobacterales</taxon>
        <taxon>Enterobacteriaceae</taxon>
        <taxon>Scandinavium</taxon>
    </lineage>
</organism>